<evidence type="ECO:0000256" key="5">
    <source>
        <dbReference type="ARBA" id="ARBA00022777"/>
    </source>
</evidence>
<dbReference type="CDD" id="cd00075">
    <property type="entry name" value="HATPase"/>
    <property type="match status" value="1"/>
</dbReference>
<dbReference type="EMBL" id="FNCA01000001">
    <property type="protein sequence ID" value="SDF30142.1"/>
    <property type="molecule type" value="Genomic_DNA"/>
</dbReference>
<accession>A0A7Z7AXI0</accession>
<comment type="catalytic activity">
    <reaction evidence="1">
        <text>ATP + protein L-histidine = ADP + protein N-phospho-L-histidine.</text>
        <dbReference type="EC" id="2.7.13.3"/>
    </reaction>
</comment>
<dbReference type="PROSITE" id="PS50113">
    <property type="entry name" value="PAC"/>
    <property type="match status" value="1"/>
</dbReference>
<dbReference type="InterPro" id="IPR052162">
    <property type="entry name" value="Sensor_kinase/Photoreceptor"/>
</dbReference>
<feature type="transmembrane region" description="Helical" evidence="6">
    <location>
        <begin position="94"/>
        <end position="110"/>
    </location>
</feature>
<evidence type="ECO:0000256" key="3">
    <source>
        <dbReference type="ARBA" id="ARBA00022553"/>
    </source>
</evidence>
<evidence type="ECO:0000256" key="2">
    <source>
        <dbReference type="ARBA" id="ARBA00012438"/>
    </source>
</evidence>
<evidence type="ECO:0000256" key="6">
    <source>
        <dbReference type="SAM" id="Phobius"/>
    </source>
</evidence>
<organism evidence="9 10">
    <name type="scientific">Methanolobus vulcani</name>
    <dbReference type="NCBI Taxonomy" id="38026"/>
    <lineage>
        <taxon>Archaea</taxon>
        <taxon>Methanobacteriati</taxon>
        <taxon>Methanobacteriota</taxon>
        <taxon>Stenosarchaea group</taxon>
        <taxon>Methanomicrobia</taxon>
        <taxon>Methanosarcinales</taxon>
        <taxon>Methanosarcinaceae</taxon>
        <taxon>Methanolobus</taxon>
    </lineage>
</organism>
<dbReference type="PROSITE" id="PS50109">
    <property type="entry name" value="HIS_KIN"/>
    <property type="match status" value="1"/>
</dbReference>
<dbReference type="PANTHER" id="PTHR43304:SF1">
    <property type="entry name" value="PAC DOMAIN-CONTAINING PROTEIN"/>
    <property type="match status" value="1"/>
</dbReference>
<dbReference type="PANTHER" id="PTHR43304">
    <property type="entry name" value="PHYTOCHROME-LIKE PROTEIN CPH1"/>
    <property type="match status" value="1"/>
</dbReference>
<feature type="transmembrane region" description="Helical" evidence="6">
    <location>
        <begin position="38"/>
        <end position="55"/>
    </location>
</feature>
<dbReference type="SMART" id="SM00387">
    <property type="entry name" value="HATPase_c"/>
    <property type="match status" value="1"/>
</dbReference>
<dbReference type="AlphaFoldDB" id="A0A7Z7AXI0"/>
<dbReference type="InterPro" id="IPR004358">
    <property type="entry name" value="Sig_transdc_His_kin-like_C"/>
</dbReference>
<comment type="caution">
    <text evidence="9">The sequence shown here is derived from an EMBL/GenBank/DDBJ whole genome shotgun (WGS) entry which is preliminary data.</text>
</comment>
<dbReference type="InterPro" id="IPR005467">
    <property type="entry name" value="His_kinase_dom"/>
</dbReference>
<dbReference type="Gene3D" id="3.30.450.20">
    <property type="entry name" value="PAS domain"/>
    <property type="match status" value="1"/>
</dbReference>
<feature type="domain" description="Histidine kinase" evidence="7">
    <location>
        <begin position="462"/>
        <end position="560"/>
    </location>
</feature>
<dbReference type="Gene3D" id="3.30.565.10">
    <property type="entry name" value="Histidine kinase-like ATPase, C-terminal domain"/>
    <property type="match status" value="1"/>
</dbReference>
<evidence type="ECO:0000313" key="10">
    <source>
        <dbReference type="Proteomes" id="UP000199259"/>
    </source>
</evidence>
<keyword evidence="6" id="KW-0812">Transmembrane</keyword>
<dbReference type="EC" id="2.7.13.3" evidence="2"/>
<feature type="transmembrane region" description="Helical" evidence="6">
    <location>
        <begin position="61"/>
        <end position="82"/>
    </location>
</feature>
<feature type="transmembrane region" description="Helical" evidence="6">
    <location>
        <begin position="188"/>
        <end position="210"/>
    </location>
</feature>
<dbReference type="PRINTS" id="PR00344">
    <property type="entry name" value="BCTRLSENSOR"/>
</dbReference>
<dbReference type="RefSeq" id="WP_091708035.1">
    <property type="nucleotide sequence ID" value="NZ_FNCA01000001.1"/>
</dbReference>
<dbReference type="OrthoDB" id="125481at2157"/>
<proteinExistence type="predicted"/>
<evidence type="ECO:0000313" key="9">
    <source>
        <dbReference type="EMBL" id="SDF30142.1"/>
    </source>
</evidence>
<keyword evidence="5 9" id="KW-0418">Kinase</keyword>
<evidence type="ECO:0000259" key="8">
    <source>
        <dbReference type="PROSITE" id="PS50113"/>
    </source>
</evidence>
<dbReference type="SUPFAM" id="SSF55874">
    <property type="entry name" value="ATPase domain of HSP90 chaperone/DNA topoisomerase II/histidine kinase"/>
    <property type="match status" value="1"/>
</dbReference>
<evidence type="ECO:0000256" key="1">
    <source>
        <dbReference type="ARBA" id="ARBA00000085"/>
    </source>
</evidence>
<keyword evidence="3" id="KW-0597">Phosphoprotein</keyword>
<feature type="transmembrane region" description="Helical" evidence="6">
    <location>
        <begin position="6"/>
        <end position="26"/>
    </location>
</feature>
<gene>
    <name evidence="9" type="ORF">SAMN04488589_0278</name>
</gene>
<keyword evidence="6" id="KW-1133">Transmembrane helix</keyword>
<dbReference type="Proteomes" id="UP000199259">
    <property type="component" value="Unassembled WGS sequence"/>
</dbReference>
<protein>
    <recommendedName>
        <fullName evidence="2">histidine kinase</fullName>
        <ecNumber evidence="2">2.7.13.3</ecNumber>
    </recommendedName>
</protein>
<dbReference type="InterPro" id="IPR003594">
    <property type="entry name" value="HATPase_dom"/>
</dbReference>
<sequence length="569" mass="65733">MLDIKSLYISLFITQVILTLIYFFYWKTQKTYPGFYEWTLSLFVASIAKILFIFRDTLPDFLTITIANTLSVLYFVLVLDALKLYFTNHRLRREIYFLSFPLIISLYYFTEYVDSAEIRNSIYSISSIILIILILKVLLTKSNSTGKLFSRLLAAGYVLYMFTLVVRLGDWFSNFASRNLFSPSTFNLLLMLIGIITILDVSLSFILLNFQRSTQELDKAKIESQNIANRYSLAASSAKAGLWYMDLNTDTYHWDDSLERLLRPEIDILKKLQEIWNSFEITNEYMPDTDKRCTQITDERHLTTEFSFHRKNKGLLHFMVHAHIVCNAEGSNVVVGLIYDITSLRKAENALKESNKKLNLMNSITRHDILNMTNGTNGFAELLIRELDDPELNKMAEHIAYCADMTSKLISFTAQYQDLGTTEPLWQNISLLLEDDEFKFITEGKSLNYPEPDILIYTDKMLKKVLYNLIENSLRHGQNVNSFSFFYDFSEDGLNVVYTDDGIGIPDENKDKIFERNFGTNTGLGLFFCREVLEISGLKIRENGVYGQGARFEISVPSGSFKEVNQHLD</sequence>
<feature type="transmembrane region" description="Helical" evidence="6">
    <location>
        <begin position="148"/>
        <end position="168"/>
    </location>
</feature>
<name>A0A7Z7AXI0_9EURY</name>
<evidence type="ECO:0000259" key="7">
    <source>
        <dbReference type="PROSITE" id="PS50109"/>
    </source>
</evidence>
<dbReference type="Pfam" id="PF02518">
    <property type="entry name" value="HATPase_c"/>
    <property type="match status" value="1"/>
</dbReference>
<keyword evidence="10" id="KW-1185">Reference proteome</keyword>
<feature type="transmembrane region" description="Helical" evidence="6">
    <location>
        <begin position="122"/>
        <end position="139"/>
    </location>
</feature>
<dbReference type="SUPFAM" id="SSF55785">
    <property type="entry name" value="PYP-like sensor domain (PAS domain)"/>
    <property type="match status" value="1"/>
</dbReference>
<feature type="domain" description="PAC" evidence="8">
    <location>
        <begin position="302"/>
        <end position="353"/>
    </location>
</feature>
<dbReference type="InterPro" id="IPR000700">
    <property type="entry name" value="PAS-assoc_C"/>
</dbReference>
<dbReference type="InterPro" id="IPR036890">
    <property type="entry name" value="HATPase_C_sf"/>
</dbReference>
<dbReference type="InterPro" id="IPR035965">
    <property type="entry name" value="PAS-like_dom_sf"/>
</dbReference>
<reference evidence="9 10" key="1">
    <citation type="submission" date="2016-10" db="EMBL/GenBank/DDBJ databases">
        <authorList>
            <person name="Varghese N."/>
            <person name="Submissions S."/>
        </authorList>
    </citation>
    <scope>NUCLEOTIDE SEQUENCE [LARGE SCALE GENOMIC DNA]</scope>
    <source>
        <strain evidence="9 10">PL 12/M</strain>
    </source>
</reference>
<keyword evidence="6" id="KW-0472">Membrane</keyword>
<keyword evidence="4" id="KW-0808">Transferase</keyword>
<dbReference type="GO" id="GO:0004673">
    <property type="term" value="F:protein histidine kinase activity"/>
    <property type="evidence" value="ECO:0007669"/>
    <property type="project" value="UniProtKB-EC"/>
</dbReference>
<evidence type="ECO:0000256" key="4">
    <source>
        <dbReference type="ARBA" id="ARBA00022679"/>
    </source>
</evidence>